<dbReference type="RefSeq" id="XP_008875259.1">
    <property type="nucleotide sequence ID" value="XM_008877037.1"/>
</dbReference>
<dbReference type="AlphaFoldDB" id="A0A024TPL5"/>
<organism evidence="2">
    <name type="scientific">Aphanomyces invadans</name>
    <dbReference type="NCBI Taxonomy" id="157072"/>
    <lineage>
        <taxon>Eukaryota</taxon>
        <taxon>Sar</taxon>
        <taxon>Stramenopiles</taxon>
        <taxon>Oomycota</taxon>
        <taxon>Saprolegniomycetes</taxon>
        <taxon>Saprolegniales</taxon>
        <taxon>Verrucalvaceae</taxon>
        <taxon>Aphanomyces</taxon>
    </lineage>
</organism>
<reference evidence="2" key="1">
    <citation type="submission" date="2013-12" db="EMBL/GenBank/DDBJ databases">
        <title>The Genome Sequence of Aphanomyces invadans NJM9701.</title>
        <authorList>
            <consortium name="The Broad Institute Genomics Platform"/>
            <person name="Russ C."/>
            <person name="Tyler B."/>
            <person name="van West P."/>
            <person name="Dieguez-Uribeondo J."/>
            <person name="Young S.K."/>
            <person name="Zeng Q."/>
            <person name="Gargeya S."/>
            <person name="Fitzgerald M."/>
            <person name="Abouelleil A."/>
            <person name="Alvarado L."/>
            <person name="Chapman S.B."/>
            <person name="Gainer-Dewar J."/>
            <person name="Goldberg J."/>
            <person name="Griggs A."/>
            <person name="Gujja S."/>
            <person name="Hansen M."/>
            <person name="Howarth C."/>
            <person name="Imamovic A."/>
            <person name="Ireland A."/>
            <person name="Larimer J."/>
            <person name="McCowan C."/>
            <person name="Murphy C."/>
            <person name="Pearson M."/>
            <person name="Poon T.W."/>
            <person name="Priest M."/>
            <person name="Roberts A."/>
            <person name="Saif S."/>
            <person name="Shea T."/>
            <person name="Sykes S."/>
            <person name="Wortman J."/>
            <person name="Nusbaum C."/>
            <person name="Birren B."/>
        </authorList>
    </citation>
    <scope>NUCLEOTIDE SEQUENCE [LARGE SCALE GENOMIC DNA]</scope>
    <source>
        <strain evidence="2">NJM9701</strain>
    </source>
</reference>
<dbReference type="GeneID" id="20087658"/>
<feature type="region of interest" description="Disordered" evidence="1">
    <location>
        <begin position="1"/>
        <end position="45"/>
    </location>
</feature>
<gene>
    <name evidence="2" type="ORF">H310_10608</name>
</gene>
<evidence type="ECO:0000313" key="2">
    <source>
        <dbReference type="EMBL" id="ETV95948.1"/>
    </source>
</evidence>
<proteinExistence type="predicted"/>
<name>A0A024TPL5_9STRA</name>
<evidence type="ECO:0000256" key="1">
    <source>
        <dbReference type="SAM" id="MobiDB-lite"/>
    </source>
</evidence>
<protein>
    <submittedName>
        <fullName evidence="2">Uncharacterized protein</fullName>
    </submittedName>
</protein>
<dbReference type="OrthoDB" id="79918at2759"/>
<sequence length="208" mass="21936">MKTASTSPARRSLAAAIGDVSPPRTKKEAECPGAPKKKKRTKVRTFPRLILNADNEAGGGIIANPAAVRSLEDELRVAAPPDEVVPSKGIADSPAPSGLMAFVAISSTSPVRSPIATRSKTSLATRLSTPSHLRSPATPNLRRVAHTMTHNAPSPDTTRHVVPRPAIAPLPMGDLNVCKDPSEEGDSSINPIPSRAMYFGIPPPLFLH</sequence>
<dbReference type="EMBL" id="KI913978">
    <property type="protein sequence ID" value="ETV95948.1"/>
    <property type="molecule type" value="Genomic_DNA"/>
</dbReference>
<feature type="compositionally biased region" description="Basic residues" evidence="1">
    <location>
        <begin position="35"/>
        <end position="45"/>
    </location>
</feature>
<accession>A0A024TPL5</accession>
<dbReference type="VEuPathDB" id="FungiDB:H310_10608"/>